<reference evidence="1 2" key="1">
    <citation type="journal article" date="2015" name="Proc. Natl. Acad. Sci. U.S.A.">
        <title>The resurrection genome of Boea hygrometrica: A blueprint for survival of dehydration.</title>
        <authorList>
            <person name="Xiao L."/>
            <person name="Yang G."/>
            <person name="Zhang L."/>
            <person name="Yang X."/>
            <person name="Zhao S."/>
            <person name="Ji Z."/>
            <person name="Zhou Q."/>
            <person name="Hu M."/>
            <person name="Wang Y."/>
            <person name="Chen M."/>
            <person name="Xu Y."/>
            <person name="Jin H."/>
            <person name="Xiao X."/>
            <person name="Hu G."/>
            <person name="Bao F."/>
            <person name="Hu Y."/>
            <person name="Wan P."/>
            <person name="Li L."/>
            <person name="Deng X."/>
            <person name="Kuang T."/>
            <person name="Xiang C."/>
            <person name="Zhu J.K."/>
            <person name="Oliver M.J."/>
            <person name="He Y."/>
        </authorList>
    </citation>
    <scope>NUCLEOTIDE SEQUENCE [LARGE SCALE GENOMIC DNA]</scope>
    <source>
        <strain evidence="2">cv. XS01</strain>
    </source>
</reference>
<evidence type="ECO:0000313" key="2">
    <source>
        <dbReference type="Proteomes" id="UP000250235"/>
    </source>
</evidence>
<proteinExistence type="predicted"/>
<protein>
    <submittedName>
        <fullName evidence="1">Uncharacterized protein</fullName>
    </submittedName>
</protein>
<sequence length="131" mass="14328">MPGGAPPHAGRTMPCALAAHGGQDMRVVSRTAAQSIGGRWPLISRTKLRGDRAWWPRVGRWPLRTGCANYRSTLHAGGARWLLVLRNRCAKTKRDARRAPCISRPSARPCAARDFLAAGTAVRQCFQQIDG</sequence>
<evidence type="ECO:0000313" key="1">
    <source>
        <dbReference type="EMBL" id="KZV41227.1"/>
    </source>
</evidence>
<dbReference type="EMBL" id="KQ999660">
    <property type="protein sequence ID" value="KZV41227.1"/>
    <property type="molecule type" value="Genomic_DNA"/>
</dbReference>
<name>A0A2Z7C3C4_9LAMI</name>
<accession>A0A2Z7C3C4</accession>
<organism evidence="1 2">
    <name type="scientific">Dorcoceras hygrometricum</name>
    <dbReference type="NCBI Taxonomy" id="472368"/>
    <lineage>
        <taxon>Eukaryota</taxon>
        <taxon>Viridiplantae</taxon>
        <taxon>Streptophyta</taxon>
        <taxon>Embryophyta</taxon>
        <taxon>Tracheophyta</taxon>
        <taxon>Spermatophyta</taxon>
        <taxon>Magnoliopsida</taxon>
        <taxon>eudicotyledons</taxon>
        <taxon>Gunneridae</taxon>
        <taxon>Pentapetalae</taxon>
        <taxon>asterids</taxon>
        <taxon>lamiids</taxon>
        <taxon>Lamiales</taxon>
        <taxon>Gesneriaceae</taxon>
        <taxon>Didymocarpoideae</taxon>
        <taxon>Trichosporeae</taxon>
        <taxon>Loxocarpinae</taxon>
        <taxon>Dorcoceras</taxon>
    </lineage>
</organism>
<dbReference type="Proteomes" id="UP000250235">
    <property type="component" value="Unassembled WGS sequence"/>
</dbReference>
<keyword evidence="2" id="KW-1185">Reference proteome</keyword>
<gene>
    <name evidence="1" type="ORF">F511_42050</name>
</gene>
<dbReference type="AlphaFoldDB" id="A0A2Z7C3C4"/>